<dbReference type="Pfam" id="PF00496">
    <property type="entry name" value="SBP_bac_5"/>
    <property type="match status" value="1"/>
</dbReference>
<dbReference type="RefSeq" id="WP_005555230.1">
    <property type="nucleotide sequence ID" value="NZ_AOIB01000020.1"/>
</dbReference>
<protein>
    <submittedName>
        <fullName evidence="2">ABC transporter periplasmic protein</fullName>
    </submittedName>
</protein>
<name>L9X9T2_9EURY</name>
<sequence length="581" mass="63959">MEDVGSPTTRRRVLAGTATGITGSLAGCTERLWSRAESPGPDQVSLTIKAVPADDDIIAAKIASQLRENFETAGIDATFEPIAKAELHRNVLLEGDYDVFVARHAGIDEYDALRGLLHSRYATEAGWQNPFQFSDVTADDLLETQLTTADEDRDRVLSELFDHLTETVPYTTVAFPSRIGAVGATLSETVSGPPYQPIDYLEILSEPPDEGPQDRPLEVGVFGEALTSRMNPIVVDSNQIPALLALLYDPLVYRTDDGAIPWLAEDVEWDGGSLLEARVTLRDDQRWHDGESLDAEDVAFTHRFLRDTSLGETESGVPAPQYRGQQSLAESVEAVDSRTVEFSLRTTNRETAIRAFQVPVLPAHVWEPRSTVVGERQTEALVHDNEEPVGSGLFELEAVTDDTEVELVPFTDHALYDADDGPSVVEEFPQFDGIRFVVAPNSGAVVDLLEEEEIDLTGTPLPADETGRVSDLPGRSVLTEQTDEFYMIGYNSHHEQLGNPHFRRLLSRLLDRDHAAAELLDGFAEPARSLSSLFGVRESELTDEETELTAFPGSDGEVDAEEARSLFEAENYRYEDGALLE</sequence>
<feature type="domain" description="Solute-binding protein family 5" evidence="1">
    <location>
        <begin position="260"/>
        <end position="576"/>
    </location>
</feature>
<dbReference type="eggNOG" id="arCOG06295">
    <property type="taxonomic scope" value="Archaea"/>
</dbReference>
<dbReference type="PANTHER" id="PTHR30290">
    <property type="entry name" value="PERIPLASMIC BINDING COMPONENT OF ABC TRANSPORTER"/>
    <property type="match status" value="1"/>
</dbReference>
<reference evidence="2 3" key="1">
    <citation type="journal article" date="2014" name="PLoS Genet.">
        <title>Phylogenetically driven sequencing of extremely halophilic archaea reveals strategies for static and dynamic osmo-response.</title>
        <authorList>
            <person name="Becker E.A."/>
            <person name="Seitzer P.M."/>
            <person name="Tritt A."/>
            <person name="Larsen D."/>
            <person name="Krusor M."/>
            <person name="Yao A.I."/>
            <person name="Wu D."/>
            <person name="Madern D."/>
            <person name="Eisen J.A."/>
            <person name="Darling A.E."/>
            <person name="Facciotti M.T."/>
        </authorList>
    </citation>
    <scope>NUCLEOTIDE SEQUENCE [LARGE SCALE GENOMIC DNA]</scope>
    <source>
        <strain evidence="2 3">DSM 10524</strain>
    </source>
</reference>
<dbReference type="Proteomes" id="UP000011688">
    <property type="component" value="Unassembled WGS sequence"/>
</dbReference>
<keyword evidence="3" id="KW-1185">Reference proteome</keyword>
<evidence type="ECO:0000313" key="2">
    <source>
        <dbReference type="EMBL" id="ELY58372.1"/>
    </source>
</evidence>
<comment type="caution">
    <text evidence="2">The sequence shown here is derived from an EMBL/GenBank/DDBJ whole genome shotgun (WGS) entry which is preliminary data.</text>
</comment>
<dbReference type="EMBL" id="AOIB01000020">
    <property type="protein sequence ID" value="ELY58372.1"/>
    <property type="molecule type" value="Genomic_DNA"/>
</dbReference>
<evidence type="ECO:0000313" key="3">
    <source>
        <dbReference type="Proteomes" id="UP000011688"/>
    </source>
</evidence>
<dbReference type="SUPFAM" id="SSF53850">
    <property type="entry name" value="Periplasmic binding protein-like II"/>
    <property type="match status" value="2"/>
</dbReference>
<dbReference type="GO" id="GO:1904680">
    <property type="term" value="F:peptide transmembrane transporter activity"/>
    <property type="evidence" value="ECO:0007669"/>
    <property type="project" value="TreeGrafter"/>
</dbReference>
<dbReference type="AlphaFoldDB" id="L9X9T2"/>
<dbReference type="Gene3D" id="3.40.190.10">
    <property type="entry name" value="Periplasmic binding protein-like II"/>
    <property type="match status" value="1"/>
</dbReference>
<dbReference type="eggNOG" id="arCOG01534">
    <property type="taxonomic scope" value="Archaea"/>
</dbReference>
<proteinExistence type="predicted"/>
<dbReference type="GO" id="GO:0015833">
    <property type="term" value="P:peptide transport"/>
    <property type="evidence" value="ECO:0007669"/>
    <property type="project" value="TreeGrafter"/>
</dbReference>
<evidence type="ECO:0000259" key="1">
    <source>
        <dbReference type="Pfam" id="PF00496"/>
    </source>
</evidence>
<dbReference type="OrthoDB" id="233597at2157"/>
<dbReference type="Gene3D" id="3.10.105.10">
    <property type="entry name" value="Dipeptide-binding Protein, Domain 3"/>
    <property type="match status" value="2"/>
</dbReference>
<dbReference type="InterPro" id="IPR000914">
    <property type="entry name" value="SBP_5_dom"/>
</dbReference>
<gene>
    <name evidence="2" type="ORF">C491_08554</name>
</gene>
<dbReference type="InterPro" id="IPR039424">
    <property type="entry name" value="SBP_5"/>
</dbReference>
<organism evidence="2 3">
    <name type="scientific">Natronococcus amylolyticus DSM 10524</name>
    <dbReference type="NCBI Taxonomy" id="1227497"/>
    <lineage>
        <taxon>Archaea</taxon>
        <taxon>Methanobacteriati</taxon>
        <taxon>Methanobacteriota</taxon>
        <taxon>Stenosarchaea group</taxon>
        <taxon>Halobacteria</taxon>
        <taxon>Halobacteriales</taxon>
        <taxon>Natrialbaceae</taxon>
        <taxon>Natronococcus</taxon>
    </lineage>
</organism>
<accession>L9X9T2</accession>
<dbReference type="STRING" id="1227497.C491_08554"/>